<keyword evidence="2" id="KW-0808">Transferase</keyword>
<dbReference type="EMBL" id="JAGSHT010000010">
    <property type="protein sequence ID" value="MBZ2196451.1"/>
    <property type="molecule type" value="Genomic_DNA"/>
</dbReference>
<gene>
    <name evidence="4" type="ORF">KCQ71_09830</name>
</gene>
<accession>A0ABS7SAZ2</accession>
<evidence type="ECO:0000259" key="3">
    <source>
        <dbReference type="Pfam" id="PF13439"/>
    </source>
</evidence>
<organism evidence="4 5">
    <name type="scientific">Occultella gossypii</name>
    <dbReference type="NCBI Taxonomy" id="2800820"/>
    <lineage>
        <taxon>Bacteria</taxon>
        <taxon>Bacillati</taxon>
        <taxon>Actinomycetota</taxon>
        <taxon>Actinomycetes</taxon>
        <taxon>Micrococcales</taxon>
        <taxon>Ruaniaceae</taxon>
        <taxon>Occultella</taxon>
    </lineage>
</organism>
<dbReference type="PANTHER" id="PTHR46401">
    <property type="entry name" value="GLYCOSYLTRANSFERASE WBBK-RELATED"/>
    <property type="match status" value="1"/>
</dbReference>
<dbReference type="Pfam" id="PF13439">
    <property type="entry name" value="Glyco_transf_4"/>
    <property type="match status" value="1"/>
</dbReference>
<keyword evidence="1" id="KW-0328">Glycosyltransferase</keyword>
<evidence type="ECO:0000313" key="5">
    <source>
        <dbReference type="Proteomes" id="UP000826651"/>
    </source>
</evidence>
<dbReference type="Proteomes" id="UP000826651">
    <property type="component" value="Unassembled WGS sequence"/>
</dbReference>
<sequence length="472" mass="51911">MSSKHVVMVVASGIASDARVRKTAVAVADLGHRVTLLYGELEATAPVEGTLGPVRTVGLPVAYTLRDEQVERRRARRAWRPSWPAYRDGDQEELGRTALNTRRARTGDTPEILFRRGIHWTRRRVRAAQDPVFRTAWGKVDGLRARFVDRIWRSELPNIADLDRVFAARMAAEAPDILHVHDIHLLSAGARVKQDSARAGRSVSLVYDAHEYIPGTVARTVIEENALKAMEADLIEEADAVITVSEPIAEALRDRYALPDTPSVVLNSPSLTVESTCDTDVRTASGVEAGTPLVVYSGVLNEKRGLPTVVQALSLLPEVHFAVVCVPDASHWRAALLMKAARKAGVEDRVHLIDPVAPEEILAYLRTADVGIHPLIAGLPNHEMALPNKLFDYLFAGLPIVVSDLKLMGAFVRENRIGTTFTASDHRDCARAIRDALDNADIYGGSARSEEFTARFSWERQAEHLAQTYAGL</sequence>
<evidence type="ECO:0000256" key="1">
    <source>
        <dbReference type="ARBA" id="ARBA00022676"/>
    </source>
</evidence>
<evidence type="ECO:0000256" key="2">
    <source>
        <dbReference type="ARBA" id="ARBA00022679"/>
    </source>
</evidence>
<keyword evidence="5" id="KW-1185">Reference proteome</keyword>
<dbReference type="InterPro" id="IPR028098">
    <property type="entry name" value="Glyco_trans_4-like_N"/>
</dbReference>
<dbReference type="SUPFAM" id="SSF53756">
    <property type="entry name" value="UDP-Glycosyltransferase/glycogen phosphorylase"/>
    <property type="match status" value="1"/>
</dbReference>
<dbReference type="Pfam" id="PF13692">
    <property type="entry name" value="Glyco_trans_1_4"/>
    <property type="match status" value="1"/>
</dbReference>
<comment type="caution">
    <text evidence="4">The sequence shown here is derived from an EMBL/GenBank/DDBJ whole genome shotgun (WGS) entry which is preliminary data.</text>
</comment>
<protein>
    <submittedName>
        <fullName evidence="4">Glycosyltransferase family 4 protein</fullName>
    </submittedName>
</protein>
<evidence type="ECO:0000313" key="4">
    <source>
        <dbReference type="EMBL" id="MBZ2196451.1"/>
    </source>
</evidence>
<proteinExistence type="predicted"/>
<reference evidence="4 5" key="1">
    <citation type="submission" date="2021-04" db="EMBL/GenBank/DDBJ databases">
        <title>Ruania sp. nov., isolated from sandy soil of mangrove forest.</title>
        <authorList>
            <person name="Ge X."/>
            <person name="Huang R."/>
            <person name="Liu W."/>
        </authorList>
    </citation>
    <scope>NUCLEOTIDE SEQUENCE [LARGE SCALE GENOMIC DNA]</scope>
    <source>
        <strain evidence="4 5">N2-46</strain>
    </source>
</reference>
<dbReference type="RefSeq" id="WP_223405328.1">
    <property type="nucleotide sequence ID" value="NZ_JAGSHT010000010.1"/>
</dbReference>
<dbReference type="PANTHER" id="PTHR46401:SF2">
    <property type="entry name" value="GLYCOSYLTRANSFERASE WBBK-RELATED"/>
    <property type="match status" value="1"/>
</dbReference>
<feature type="domain" description="Glycosyltransferase subfamily 4-like N-terminal" evidence="3">
    <location>
        <begin position="137"/>
        <end position="265"/>
    </location>
</feature>
<name>A0ABS7SAZ2_9MICO</name>
<dbReference type="Gene3D" id="3.40.50.2000">
    <property type="entry name" value="Glycogen Phosphorylase B"/>
    <property type="match status" value="2"/>
</dbReference>
<dbReference type="CDD" id="cd03801">
    <property type="entry name" value="GT4_PimA-like"/>
    <property type="match status" value="1"/>
</dbReference>